<proteinExistence type="predicted"/>
<dbReference type="EMBL" id="JASPKY010000434">
    <property type="protein sequence ID" value="KAK9700600.1"/>
    <property type="molecule type" value="Genomic_DNA"/>
</dbReference>
<accession>A0AAW1JBY3</accession>
<sequence>MWFSSEVVFVDSSSSCDQAGSSVTFFFGASKIGRVPLGCIIHNFQTDEVFNLSFKQFRDLMGTDGFYGNGFPAIFMTNDSAAERNALSKISSQSKLLLCTFPALLAVRHWLWDSLHNINKDHRRHLMLLFRDVLYAQNEIECELNKMSVYEDTRRRCSMR</sequence>
<reference evidence="1 2" key="1">
    <citation type="journal article" date="2024" name="BMC Genomics">
        <title>De novo assembly and annotation of Popillia japonica's genome with initial clues to its potential as an invasive pest.</title>
        <authorList>
            <person name="Cucini C."/>
            <person name="Boschi S."/>
            <person name="Funari R."/>
            <person name="Cardaioli E."/>
            <person name="Iannotti N."/>
            <person name="Marturano G."/>
            <person name="Paoli F."/>
            <person name="Bruttini M."/>
            <person name="Carapelli A."/>
            <person name="Frati F."/>
            <person name="Nardi F."/>
        </authorList>
    </citation>
    <scope>NUCLEOTIDE SEQUENCE [LARGE SCALE GENOMIC DNA]</scope>
    <source>
        <strain evidence="1">DMR45628</strain>
    </source>
</reference>
<organism evidence="1 2">
    <name type="scientific">Popillia japonica</name>
    <name type="common">Japanese beetle</name>
    <dbReference type="NCBI Taxonomy" id="7064"/>
    <lineage>
        <taxon>Eukaryota</taxon>
        <taxon>Metazoa</taxon>
        <taxon>Ecdysozoa</taxon>
        <taxon>Arthropoda</taxon>
        <taxon>Hexapoda</taxon>
        <taxon>Insecta</taxon>
        <taxon>Pterygota</taxon>
        <taxon>Neoptera</taxon>
        <taxon>Endopterygota</taxon>
        <taxon>Coleoptera</taxon>
        <taxon>Polyphaga</taxon>
        <taxon>Scarabaeiformia</taxon>
        <taxon>Scarabaeidae</taxon>
        <taxon>Rutelinae</taxon>
        <taxon>Popillia</taxon>
    </lineage>
</organism>
<dbReference type="PANTHER" id="PTHR35385:SF2">
    <property type="entry name" value="PROTEIN B, PUTATIVE-RELATED"/>
    <property type="match status" value="1"/>
</dbReference>
<dbReference type="Proteomes" id="UP001458880">
    <property type="component" value="Unassembled WGS sequence"/>
</dbReference>
<protein>
    <submittedName>
        <fullName evidence="1">Uncharacterized protein</fullName>
    </submittedName>
</protein>
<comment type="caution">
    <text evidence="1">The sequence shown here is derived from an EMBL/GenBank/DDBJ whole genome shotgun (WGS) entry which is preliminary data.</text>
</comment>
<keyword evidence="2" id="KW-1185">Reference proteome</keyword>
<dbReference type="PANTHER" id="PTHR35385">
    <property type="entry name" value="PROTEIN B, PUTATIVE-RELATED-RELATED"/>
    <property type="match status" value="1"/>
</dbReference>
<name>A0AAW1JBY3_POPJA</name>
<evidence type="ECO:0000313" key="2">
    <source>
        <dbReference type="Proteomes" id="UP001458880"/>
    </source>
</evidence>
<gene>
    <name evidence="1" type="ORF">QE152_g31136</name>
</gene>
<dbReference type="AlphaFoldDB" id="A0AAW1JBY3"/>
<evidence type="ECO:0000313" key="1">
    <source>
        <dbReference type="EMBL" id="KAK9700600.1"/>
    </source>
</evidence>